<dbReference type="GO" id="GO:0007346">
    <property type="term" value="P:regulation of mitotic cell cycle"/>
    <property type="evidence" value="ECO:0007669"/>
    <property type="project" value="TreeGrafter"/>
</dbReference>
<feature type="compositionally biased region" description="Pro residues" evidence="10">
    <location>
        <begin position="435"/>
        <end position="452"/>
    </location>
</feature>
<dbReference type="GO" id="GO:0005634">
    <property type="term" value="C:nucleus"/>
    <property type="evidence" value="ECO:0007669"/>
    <property type="project" value="TreeGrafter"/>
</dbReference>
<reference evidence="12" key="2">
    <citation type="submission" date="2018-04" db="EMBL/GenBank/DDBJ databases">
        <title>OnivRS2 (Oryza nivara Reference Sequence Version 2).</title>
        <authorList>
            <person name="Zhang J."/>
            <person name="Kudrna D."/>
            <person name="Lee S."/>
            <person name="Talag J."/>
            <person name="Rajasekar S."/>
            <person name="Welchert J."/>
            <person name="Hsing Y.-I."/>
            <person name="Wing R.A."/>
        </authorList>
    </citation>
    <scope>NUCLEOTIDE SEQUENCE [LARGE SCALE GENOMIC DNA]</scope>
    <source>
        <strain evidence="12">SL10</strain>
    </source>
</reference>
<keyword evidence="13" id="KW-1185">Reference proteome</keyword>
<dbReference type="eggNOG" id="KOG0663">
    <property type="taxonomic scope" value="Eukaryota"/>
</dbReference>
<dbReference type="Gene3D" id="1.10.510.10">
    <property type="entry name" value="Transferase(Phosphotransferase) domain 1"/>
    <property type="match status" value="2"/>
</dbReference>
<name>A0A0E0ILJ4_ORYNI</name>
<keyword evidence="7 9" id="KW-0067">ATP-binding</keyword>
<dbReference type="PANTHER" id="PTHR24056:SF390">
    <property type="entry name" value="OS12G0432000 PROTEIN"/>
    <property type="match status" value="1"/>
</dbReference>
<dbReference type="Pfam" id="PF00069">
    <property type="entry name" value="Pkinase"/>
    <property type="match status" value="2"/>
</dbReference>
<dbReference type="OMA" id="FASIDWT"/>
<feature type="region of interest" description="Disordered" evidence="10">
    <location>
        <begin position="435"/>
        <end position="457"/>
    </location>
</feature>
<dbReference type="HOGENOM" id="CLU_397104_0_0_1"/>
<evidence type="ECO:0000256" key="5">
    <source>
        <dbReference type="ARBA" id="ARBA00022741"/>
    </source>
</evidence>
<dbReference type="SUPFAM" id="SSF56112">
    <property type="entry name" value="Protein kinase-like (PK-like)"/>
    <property type="match status" value="2"/>
</dbReference>
<keyword evidence="4" id="KW-0808">Transferase</keyword>
<dbReference type="FunFam" id="1.10.510.10:FF:000729">
    <property type="entry name" value="Putative cyclin-dependent kinase F-2"/>
    <property type="match status" value="1"/>
</dbReference>
<evidence type="ECO:0000256" key="9">
    <source>
        <dbReference type="PROSITE-ProRule" id="PRU10141"/>
    </source>
</evidence>
<organism evidence="12">
    <name type="scientific">Oryza nivara</name>
    <name type="common">Indian wild rice</name>
    <name type="synonym">Oryza sativa f. spontanea</name>
    <dbReference type="NCBI Taxonomy" id="4536"/>
    <lineage>
        <taxon>Eukaryota</taxon>
        <taxon>Viridiplantae</taxon>
        <taxon>Streptophyta</taxon>
        <taxon>Embryophyta</taxon>
        <taxon>Tracheophyta</taxon>
        <taxon>Spermatophyta</taxon>
        <taxon>Magnoliopsida</taxon>
        <taxon>Liliopsida</taxon>
        <taxon>Poales</taxon>
        <taxon>Poaceae</taxon>
        <taxon>BOP clade</taxon>
        <taxon>Oryzoideae</taxon>
        <taxon>Oryzeae</taxon>
        <taxon>Oryzinae</taxon>
        <taxon>Oryza</taxon>
    </lineage>
</organism>
<evidence type="ECO:0000256" key="4">
    <source>
        <dbReference type="ARBA" id="ARBA00022679"/>
    </source>
</evidence>
<dbReference type="InterPro" id="IPR000719">
    <property type="entry name" value="Prot_kinase_dom"/>
</dbReference>
<comment type="similarity">
    <text evidence="1">Belongs to the protein kinase superfamily. CMGC Ser/Thr protein kinase family. CDC2/CDKX subfamily.</text>
</comment>
<dbReference type="InterPro" id="IPR017441">
    <property type="entry name" value="Protein_kinase_ATP_BS"/>
</dbReference>
<feature type="domain" description="Protein kinase" evidence="11">
    <location>
        <begin position="49"/>
        <end position="390"/>
    </location>
</feature>
<feature type="domain" description="Protein kinase" evidence="11">
    <location>
        <begin position="467"/>
        <end position="775"/>
    </location>
</feature>
<dbReference type="STRING" id="4536.A0A0E0ILJ4"/>
<evidence type="ECO:0000313" key="12">
    <source>
        <dbReference type="EnsemblPlants" id="ONIVA09G15290.1"/>
    </source>
</evidence>
<evidence type="ECO:0000256" key="3">
    <source>
        <dbReference type="ARBA" id="ARBA00022553"/>
    </source>
</evidence>
<dbReference type="EnsemblPlants" id="ONIVA09G15290.1">
    <property type="protein sequence ID" value="ONIVA09G15290.1"/>
    <property type="gene ID" value="ONIVA09G15290"/>
</dbReference>
<dbReference type="FunFam" id="3.30.200.20:FF:001069">
    <property type="entry name" value="Os12g0427100 protein"/>
    <property type="match status" value="2"/>
</dbReference>
<dbReference type="Proteomes" id="UP000006591">
    <property type="component" value="Chromosome 9"/>
</dbReference>
<keyword evidence="5 9" id="KW-0547">Nucleotide-binding</keyword>
<dbReference type="AlphaFoldDB" id="A0A0E0ILJ4"/>
<feature type="binding site" evidence="9">
    <location>
        <position position="78"/>
    </location>
    <ligand>
        <name>ATP</name>
        <dbReference type="ChEBI" id="CHEBI:30616"/>
    </ligand>
</feature>
<evidence type="ECO:0000256" key="1">
    <source>
        <dbReference type="ARBA" id="ARBA00006485"/>
    </source>
</evidence>
<dbReference type="InterPro" id="IPR008271">
    <property type="entry name" value="Ser/Thr_kinase_AS"/>
</dbReference>
<dbReference type="PANTHER" id="PTHR24056">
    <property type="entry name" value="CELL DIVISION PROTEIN KINASE"/>
    <property type="match status" value="1"/>
</dbReference>
<dbReference type="InterPro" id="IPR050108">
    <property type="entry name" value="CDK"/>
</dbReference>
<accession>A0A0E0ILJ4</accession>
<evidence type="ECO:0000256" key="10">
    <source>
        <dbReference type="SAM" id="MobiDB-lite"/>
    </source>
</evidence>
<evidence type="ECO:0000256" key="7">
    <source>
        <dbReference type="ARBA" id="ARBA00022840"/>
    </source>
</evidence>
<keyword evidence="6" id="KW-0418">Kinase</keyword>
<evidence type="ECO:0000313" key="13">
    <source>
        <dbReference type="Proteomes" id="UP000006591"/>
    </source>
</evidence>
<proteinExistence type="inferred from homology"/>
<protein>
    <recommendedName>
        <fullName evidence="2">[RNA-polymerase]-subunit kinase</fullName>
        <ecNumber evidence="2">2.7.11.23</ecNumber>
    </recommendedName>
</protein>
<feature type="compositionally biased region" description="Low complexity" evidence="10">
    <location>
        <begin position="27"/>
        <end position="36"/>
    </location>
</feature>
<feature type="binding site" evidence="9">
    <location>
        <position position="496"/>
    </location>
    <ligand>
        <name>ATP</name>
        <dbReference type="ChEBI" id="CHEBI:30616"/>
    </ligand>
</feature>
<comment type="catalytic activity">
    <reaction evidence="8">
        <text>[DNA-directed RNA polymerase] + ATP = phospho-[DNA-directed RNA polymerase] + ADP + H(+)</text>
        <dbReference type="Rhea" id="RHEA:10216"/>
        <dbReference type="Rhea" id="RHEA-COMP:11321"/>
        <dbReference type="Rhea" id="RHEA-COMP:11322"/>
        <dbReference type="ChEBI" id="CHEBI:15378"/>
        <dbReference type="ChEBI" id="CHEBI:30616"/>
        <dbReference type="ChEBI" id="CHEBI:43176"/>
        <dbReference type="ChEBI" id="CHEBI:68546"/>
        <dbReference type="ChEBI" id="CHEBI:456216"/>
        <dbReference type="EC" id="2.7.11.23"/>
    </reaction>
</comment>
<dbReference type="Gramene" id="ONIVA09G15290.1">
    <property type="protein sequence ID" value="ONIVA09G15290.1"/>
    <property type="gene ID" value="ONIVA09G15290"/>
</dbReference>
<evidence type="ECO:0000256" key="2">
    <source>
        <dbReference type="ARBA" id="ARBA00012409"/>
    </source>
</evidence>
<dbReference type="PROSITE" id="PS00107">
    <property type="entry name" value="PROTEIN_KINASE_ATP"/>
    <property type="match status" value="2"/>
</dbReference>
<dbReference type="PROSITE" id="PS00108">
    <property type="entry name" value="PROTEIN_KINASE_ST"/>
    <property type="match status" value="2"/>
</dbReference>
<dbReference type="Gene3D" id="3.30.200.20">
    <property type="entry name" value="Phosphorylase Kinase, domain 1"/>
    <property type="match status" value="2"/>
</dbReference>
<feature type="region of interest" description="Disordered" evidence="10">
    <location>
        <begin position="1"/>
        <end position="44"/>
    </location>
</feature>
<evidence type="ECO:0000256" key="8">
    <source>
        <dbReference type="ARBA" id="ARBA00049280"/>
    </source>
</evidence>
<dbReference type="PROSITE" id="PS50011">
    <property type="entry name" value="PROTEIN_KINASE_DOM"/>
    <property type="match status" value="2"/>
</dbReference>
<dbReference type="GO" id="GO:0005524">
    <property type="term" value="F:ATP binding"/>
    <property type="evidence" value="ECO:0007669"/>
    <property type="project" value="UniProtKB-UniRule"/>
</dbReference>
<reference evidence="12" key="1">
    <citation type="submission" date="2015-04" db="UniProtKB">
        <authorList>
            <consortium name="EnsemblPlants"/>
        </authorList>
    </citation>
    <scope>IDENTIFICATION</scope>
    <source>
        <strain evidence="12">SL10</strain>
    </source>
</reference>
<dbReference type="SMART" id="SM00220">
    <property type="entry name" value="S_TKc"/>
    <property type="match status" value="2"/>
</dbReference>
<dbReference type="EC" id="2.7.11.23" evidence="2"/>
<evidence type="ECO:0000259" key="11">
    <source>
        <dbReference type="PROSITE" id="PS50011"/>
    </source>
</evidence>
<dbReference type="InterPro" id="IPR011009">
    <property type="entry name" value="Kinase-like_dom_sf"/>
</dbReference>
<evidence type="ECO:0000256" key="6">
    <source>
        <dbReference type="ARBA" id="ARBA00022777"/>
    </source>
</evidence>
<dbReference type="GO" id="GO:0008353">
    <property type="term" value="F:RNA polymerase II CTD heptapeptide repeat kinase activity"/>
    <property type="evidence" value="ECO:0007669"/>
    <property type="project" value="UniProtKB-EC"/>
</dbReference>
<keyword evidence="3" id="KW-0597">Phosphoprotein</keyword>
<sequence length="777" mass="85070">MAIVKRAARPRPVAVAPADDDDDDDTGTSSDSDGAAKPQSFGDPIGGRYQRLAVIGSGSFGRVYRAVDNRTGEIVAVKCLFRAFNDPYGIVLESDVTDEVRALEACRGHPHIVQLIDHGRRPRHDGPVVGTGADAYIVMELVGPSLLDTICQRGTDAGARRYPESEVRHLMRQLLSAVGRMHVLGLMHRDLKPSNVLVDGRGVLKLCDLGMAFAMEESIPPYSNPVGSLPYKAPELLLRSSIYDETIDMWALGCIMAQLLGGQLLFRGMSHEDMLIRIIQVLGVDDIAGWRGYDDSMIPKTLRSGRRRHSRVLRIFSFLRVAVGAGVPEPVKRARRRSRLHRFFSILGKADGRAGLPELSEAGFEVLSGLLTCNPEKRMTAAQALQHRWFTVLLANELLCQALSTFRALATASSWEAPRRKPTASAHRQYRYWAPPHPPAAALPPHSAPSPPASAEAPLGDPIGGRYQRMSRIGSGTYGHVYRAVEISTGKVVAVKCLRRKDDDPDGLVLAGEVRALEACRGHPHIVQLIDHGRGAGAATGQEDYIVMELVGPSLDLTIRQRGDDAAARRYAEGDVRLLMRQLISGVRGMHEVGLMHRDLKPDNVLVDGSGNLKICDLGFARTMTKDKEESAPPYSNPIAALAYRPPEVILGSTTYDETVDSWGLGCIMAELLAGERLLIGTTDEELLVRIADVLGMDDISGWSGYEDCMIPKILTKIRRRSSRLRQMFALPGRGGGPGRRPELSKAGYQVLSGLLRCSPEKRMTAAQALQHRWFDV</sequence>